<proteinExistence type="predicted"/>
<gene>
    <name evidence="1" type="ORF">CCYN2B_50140</name>
</gene>
<organism evidence="1 2">
    <name type="scientific">Capnocytophaga cynodegmi</name>
    <dbReference type="NCBI Taxonomy" id="28189"/>
    <lineage>
        <taxon>Bacteria</taxon>
        <taxon>Pseudomonadati</taxon>
        <taxon>Bacteroidota</taxon>
        <taxon>Flavobacteriia</taxon>
        <taxon>Flavobacteriales</taxon>
        <taxon>Flavobacteriaceae</taxon>
        <taxon>Capnocytophaga</taxon>
    </lineage>
</organism>
<keyword evidence="2" id="KW-1185">Reference proteome</keyword>
<protein>
    <submittedName>
        <fullName evidence="1">Uncharacterized protein</fullName>
    </submittedName>
</protein>
<reference evidence="2" key="1">
    <citation type="submission" date="2015-01" db="EMBL/GenBank/DDBJ databases">
        <authorList>
            <person name="MANFREDI Pablo"/>
        </authorList>
    </citation>
    <scope>NUCLEOTIDE SEQUENCE [LARGE SCALE GENOMIC DNA]</scope>
    <source>
        <strain evidence="2">Ccyn2B</strain>
    </source>
</reference>
<sequence>MLLTYPCSSSQLTTAATPQVETVAATATTPTATNTPKPIQNVKRCA</sequence>
<dbReference type="AlphaFoldDB" id="A0A0B7HLL9"/>
<dbReference type="Proteomes" id="UP000038055">
    <property type="component" value="Unassembled WGS sequence"/>
</dbReference>
<evidence type="ECO:0000313" key="1">
    <source>
        <dbReference type="EMBL" id="CEN38752.1"/>
    </source>
</evidence>
<name>A0A0B7HLL9_9FLAO</name>
<accession>A0A0B7HLL9</accession>
<evidence type="ECO:0000313" key="2">
    <source>
        <dbReference type="Proteomes" id="UP000038055"/>
    </source>
</evidence>
<dbReference type="EMBL" id="CDOD01000045">
    <property type="protein sequence ID" value="CEN38752.1"/>
    <property type="molecule type" value="Genomic_DNA"/>
</dbReference>